<reference evidence="2 3" key="2">
    <citation type="submission" date="2019-02" db="EMBL/GenBank/DDBJ databases">
        <title>'Lichenibacterium ramalinii' gen. nov. sp. nov., 'Lichenibacterium minor' gen. nov. sp. nov.</title>
        <authorList>
            <person name="Pankratov T."/>
        </authorList>
    </citation>
    <scope>NUCLEOTIDE SEQUENCE [LARGE SCALE GENOMIC DNA]</scope>
    <source>
        <strain evidence="2 3">RmlP001</strain>
    </source>
</reference>
<dbReference type="InterPro" id="IPR038765">
    <property type="entry name" value="Papain-like_cys_pep_sf"/>
</dbReference>
<evidence type="ECO:0000259" key="1">
    <source>
        <dbReference type="SMART" id="SM00460"/>
    </source>
</evidence>
<organism evidence="2 3">
    <name type="scientific">Lichenibacterium ramalinae</name>
    <dbReference type="NCBI Taxonomy" id="2316527"/>
    <lineage>
        <taxon>Bacteria</taxon>
        <taxon>Pseudomonadati</taxon>
        <taxon>Pseudomonadota</taxon>
        <taxon>Alphaproteobacteria</taxon>
        <taxon>Hyphomicrobiales</taxon>
        <taxon>Lichenihabitantaceae</taxon>
        <taxon>Lichenibacterium</taxon>
    </lineage>
</organism>
<dbReference type="PANTHER" id="PTHR33490">
    <property type="entry name" value="BLR5614 PROTEIN-RELATED"/>
    <property type="match status" value="1"/>
</dbReference>
<dbReference type="Pfam" id="PF01841">
    <property type="entry name" value="Transglut_core"/>
    <property type="match status" value="1"/>
</dbReference>
<dbReference type="SMART" id="SM00460">
    <property type="entry name" value="TGc"/>
    <property type="match status" value="1"/>
</dbReference>
<accession>A0A4Q2RAK6</accession>
<dbReference type="Gene3D" id="3.10.620.30">
    <property type="match status" value="1"/>
</dbReference>
<protein>
    <submittedName>
        <fullName evidence="2">Transglutaminase family protein</fullName>
    </submittedName>
</protein>
<dbReference type="EMBL" id="QYBC01000014">
    <property type="protein sequence ID" value="RYB03364.1"/>
    <property type="molecule type" value="Genomic_DNA"/>
</dbReference>
<evidence type="ECO:0000313" key="3">
    <source>
        <dbReference type="Proteomes" id="UP000289411"/>
    </source>
</evidence>
<dbReference type="SUPFAM" id="SSF54001">
    <property type="entry name" value="Cysteine proteinases"/>
    <property type="match status" value="1"/>
</dbReference>
<comment type="caution">
    <text evidence="2">The sequence shown here is derived from an EMBL/GenBank/DDBJ whole genome shotgun (WGS) entry which is preliminary data.</text>
</comment>
<evidence type="ECO:0000313" key="2">
    <source>
        <dbReference type="EMBL" id="RYB03364.1"/>
    </source>
</evidence>
<dbReference type="InterPro" id="IPR002931">
    <property type="entry name" value="Transglutaminase-like"/>
</dbReference>
<gene>
    <name evidence="2" type="ORF">D3272_16470</name>
</gene>
<dbReference type="Gene3D" id="2.60.40.2250">
    <property type="match status" value="1"/>
</dbReference>
<keyword evidence="3" id="KW-1185">Reference proteome</keyword>
<feature type="domain" description="Transglutaminase-like" evidence="1">
    <location>
        <begin position="161"/>
        <end position="227"/>
    </location>
</feature>
<dbReference type="AlphaFoldDB" id="A0A4Q2RAK6"/>
<proteinExistence type="predicted"/>
<dbReference type="Proteomes" id="UP000289411">
    <property type="component" value="Unassembled WGS sequence"/>
</dbReference>
<dbReference type="PANTHER" id="PTHR33490:SF12">
    <property type="entry name" value="BLL5557 PROTEIN"/>
    <property type="match status" value="1"/>
</dbReference>
<reference evidence="2 3" key="1">
    <citation type="submission" date="2018-09" db="EMBL/GenBank/DDBJ databases">
        <authorList>
            <person name="Grouzdev D.S."/>
            <person name="Krutkina M.S."/>
        </authorList>
    </citation>
    <scope>NUCLEOTIDE SEQUENCE [LARGE SCALE GENOMIC DNA]</scope>
    <source>
        <strain evidence="2 3">RmlP001</strain>
    </source>
</reference>
<name>A0A4Q2RAK6_9HYPH</name>
<dbReference type="RefSeq" id="WP_129220315.1">
    <property type="nucleotide sequence ID" value="NZ_QYBC01000014.1"/>
</dbReference>
<dbReference type="OrthoDB" id="5438043at2"/>
<sequence length="293" mass="32029">MRIHIGCELAFQLSYPTPILMLLNVHPSREGDLEVRDAIVTEPAVPMQAFDDAFGNRCTRLVAPAGRFAITVDGVIRDGGAWDAVDETAAQHPVEELPTETLGFLLASRFCESDDLSNEAWRLFGGTEPGWKRVKAIVDFVHRHIAFDYQDASVSRTAAIAYAEGRGVCRDYAHLAVAFCRAMNFPARYCTGYISDIGLVPPFGPGDFAAWIEVYLGGRWHMFDPRNNAPRKGRILMAYGRDAADVSLTHTFGSSWLSDFRVWTDEIVEAAPAAASAAPLAASIDPVVPEPAA</sequence>